<dbReference type="Proteomes" id="UP000278288">
    <property type="component" value="Chromosome"/>
</dbReference>
<name>A0AAD0YPK0_CHRNA</name>
<sequence length="123" mass="14699">MIIKEFIQNGICFTIIQSNSFLTKAKIMHNQEYEILALEIDCKKLQRRFTTNNGFYIPENQKNPEGIVSRTLNLDEIIEFNKLKDEFFIKVFDNVNGRVWELRDKSFKEHYKNYKDGNIRQVS</sequence>
<dbReference type="KEGG" id="cnk:EG343_10010"/>
<dbReference type="EMBL" id="CP033923">
    <property type="protein sequence ID" value="AZA90946.1"/>
    <property type="molecule type" value="Genomic_DNA"/>
</dbReference>
<keyword evidence="2" id="KW-1185">Reference proteome</keyword>
<reference evidence="1 2" key="1">
    <citation type="submission" date="2018-11" db="EMBL/GenBank/DDBJ databases">
        <title>Proposal to divide the Flavobacteriaceae and reorganize its genera based on Amino Acid Identity values calculated from whole genome sequences.</title>
        <authorList>
            <person name="Nicholson A.C."/>
            <person name="Gulvik C.A."/>
            <person name="Whitney A.M."/>
            <person name="Humrighouse B.W."/>
            <person name="Bell M."/>
            <person name="Holmes B."/>
            <person name="Steigerwalt A.G."/>
            <person name="Villarma A."/>
            <person name="Sheth M."/>
            <person name="Batra D."/>
            <person name="Pryor J."/>
            <person name="Bernardet J.-F."/>
            <person name="Hugo C."/>
            <person name="Kampfer P."/>
            <person name="Newman J."/>
            <person name="McQuiston J.R."/>
        </authorList>
    </citation>
    <scope>NUCLEOTIDE SEQUENCE [LARGE SCALE GENOMIC DNA]</scope>
    <source>
        <strain evidence="1 2">G0041</strain>
    </source>
</reference>
<dbReference type="RefSeq" id="WP_123857651.1">
    <property type="nucleotide sequence ID" value="NZ_CP033923.1"/>
</dbReference>
<protein>
    <submittedName>
        <fullName evidence="1">Uncharacterized protein</fullName>
    </submittedName>
</protein>
<evidence type="ECO:0000313" key="2">
    <source>
        <dbReference type="Proteomes" id="UP000278288"/>
    </source>
</evidence>
<organism evidence="1 2">
    <name type="scientific">Chryseobacterium nakagawai</name>
    <dbReference type="NCBI Taxonomy" id="1241982"/>
    <lineage>
        <taxon>Bacteria</taxon>
        <taxon>Pseudomonadati</taxon>
        <taxon>Bacteroidota</taxon>
        <taxon>Flavobacteriia</taxon>
        <taxon>Flavobacteriales</taxon>
        <taxon>Weeksellaceae</taxon>
        <taxon>Chryseobacterium group</taxon>
        <taxon>Chryseobacterium</taxon>
    </lineage>
</organism>
<accession>A0AAD0YPK0</accession>
<evidence type="ECO:0000313" key="1">
    <source>
        <dbReference type="EMBL" id="AZA90946.1"/>
    </source>
</evidence>
<gene>
    <name evidence="1" type="ORF">EG343_10010</name>
</gene>
<proteinExistence type="predicted"/>
<dbReference type="AlphaFoldDB" id="A0AAD0YPK0"/>